<dbReference type="AlphaFoldDB" id="A0A2I0T5N1"/>
<organism evidence="1 2">
    <name type="scientific">Limosa lapponica baueri</name>
    <dbReference type="NCBI Taxonomy" id="1758121"/>
    <lineage>
        <taxon>Eukaryota</taxon>
        <taxon>Metazoa</taxon>
        <taxon>Chordata</taxon>
        <taxon>Craniata</taxon>
        <taxon>Vertebrata</taxon>
        <taxon>Euteleostomi</taxon>
        <taxon>Archelosauria</taxon>
        <taxon>Archosauria</taxon>
        <taxon>Dinosauria</taxon>
        <taxon>Saurischia</taxon>
        <taxon>Theropoda</taxon>
        <taxon>Coelurosauria</taxon>
        <taxon>Aves</taxon>
        <taxon>Neognathae</taxon>
        <taxon>Neoaves</taxon>
        <taxon>Charadriiformes</taxon>
        <taxon>Scolopacidae</taxon>
        <taxon>Limosa</taxon>
    </lineage>
</organism>
<name>A0A2I0T5N1_LIMLA</name>
<protein>
    <submittedName>
        <fullName evidence="1">Uncharacterized protein</fullName>
    </submittedName>
</protein>
<keyword evidence="2" id="KW-1185">Reference proteome</keyword>
<dbReference type="OrthoDB" id="9935125at2759"/>
<reference evidence="2" key="1">
    <citation type="submission" date="2017-11" db="EMBL/GenBank/DDBJ databases">
        <authorList>
            <person name="Lima N.C."/>
            <person name="Parody-Merino A.M."/>
            <person name="Battley P.F."/>
            <person name="Fidler A.E."/>
            <person name="Prosdocimi F."/>
        </authorList>
    </citation>
    <scope>NUCLEOTIDE SEQUENCE [LARGE SCALE GENOMIC DNA]</scope>
</reference>
<reference evidence="2" key="2">
    <citation type="submission" date="2017-12" db="EMBL/GenBank/DDBJ databases">
        <title>Genome sequence of the Bar-tailed Godwit (Limosa lapponica baueri).</title>
        <authorList>
            <person name="Lima N.C.B."/>
            <person name="Parody-Merino A.M."/>
            <person name="Battley P.F."/>
            <person name="Fidler A.E."/>
            <person name="Prosdocimi F."/>
        </authorList>
    </citation>
    <scope>NUCLEOTIDE SEQUENCE [LARGE SCALE GENOMIC DNA]</scope>
</reference>
<gene>
    <name evidence="1" type="ORF">llap_20597</name>
</gene>
<evidence type="ECO:0000313" key="1">
    <source>
        <dbReference type="EMBL" id="PKU29099.1"/>
    </source>
</evidence>
<accession>A0A2I0T5N1</accession>
<proteinExistence type="predicted"/>
<dbReference type="Proteomes" id="UP000233556">
    <property type="component" value="Unassembled WGS sequence"/>
</dbReference>
<sequence>MAWVVSTRPYKTPSGDTNQSAVLYDSLRADSVPFEGVISDGSSIRIEFLAEEPAAPTAFNIRFEGDVLSFWYP</sequence>
<dbReference type="EMBL" id="KZ518134">
    <property type="protein sequence ID" value="PKU29099.1"/>
    <property type="molecule type" value="Genomic_DNA"/>
</dbReference>
<evidence type="ECO:0000313" key="2">
    <source>
        <dbReference type="Proteomes" id="UP000233556"/>
    </source>
</evidence>